<comment type="caution">
    <text evidence="2">The sequence shown here is derived from an EMBL/GenBank/DDBJ whole genome shotgun (WGS) entry which is preliminary data.</text>
</comment>
<dbReference type="AlphaFoldDB" id="A0A1F2WHE8"/>
<dbReference type="InterPro" id="IPR016024">
    <property type="entry name" value="ARM-type_fold"/>
</dbReference>
<proteinExistence type="predicted"/>
<dbReference type="EMBL" id="MELK01000047">
    <property type="protein sequence ID" value="OFW56282.1"/>
    <property type="molecule type" value="Genomic_DNA"/>
</dbReference>
<evidence type="ECO:0000313" key="2">
    <source>
        <dbReference type="EMBL" id="OFW56282.1"/>
    </source>
</evidence>
<dbReference type="STRING" id="1797197.A2Y75_03495"/>
<sequence>MAAILFYILLVVVAVLVVFACYLLVRILQVFFKARRLEAMKNYETIIYSAVRKIGPEKTLETLLPNPKKHLLEEVLLRMGDEGAEGWGDNVARLYELGGFYEKRLKQIDSRFKFRRSDAARNIGRIGSQNAVSRVKELLWDDNGEVRDSALFALGRMGTREALEAMLAALERGDRWTEQKVAEAVEEAGDESRQLLVELLHDPNPELRAFAAEVMGKVGGPAEAPELEKALIDSDIDVRARAADSLGKIRNNGSRLALLQALDDPEWEVRSQAAKALGHIGDAEDAERLTLCLRDREWWVRQNAAEALREMGAAGEGPLIEALWDEDGFARETAAQVLEEASIVERIVEDMRENGEDIEGYRVIRRLAEIGCIGTLGQVLLDMPEDKIRDNLISHLSDIKNSELALLIAGAFESGGRHKPGEQHAE</sequence>
<evidence type="ECO:0008006" key="4">
    <source>
        <dbReference type="Google" id="ProtNLM"/>
    </source>
</evidence>
<dbReference type="SUPFAM" id="SSF48371">
    <property type="entry name" value="ARM repeat"/>
    <property type="match status" value="2"/>
</dbReference>
<keyword evidence="1" id="KW-0472">Membrane</keyword>
<name>A0A1F2WHE8_9ACTN</name>
<dbReference type="InterPro" id="IPR011989">
    <property type="entry name" value="ARM-like"/>
</dbReference>
<keyword evidence="1" id="KW-1133">Transmembrane helix</keyword>
<feature type="transmembrane region" description="Helical" evidence="1">
    <location>
        <begin position="6"/>
        <end position="25"/>
    </location>
</feature>
<keyword evidence="1" id="KW-0812">Transmembrane</keyword>
<dbReference type="Pfam" id="PF13646">
    <property type="entry name" value="HEAT_2"/>
    <property type="match status" value="2"/>
</dbReference>
<dbReference type="SMART" id="SM00567">
    <property type="entry name" value="EZ_HEAT"/>
    <property type="match status" value="7"/>
</dbReference>
<reference evidence="2 3" key="1">
    <citation type="journal article" date="2016" name="Nat. Commun.">
        <title>Thousands of microbial genomes shed light on interconnected biogeochemical processes in an aquifer system.</title>
        <authorList>
            <person name="Anantharaman K."/>
            <person name="Brown C.T."/>
            <person name="Hug L.A."/>
            <person name="Sharon I."/>
            <person name="Castelle C.J."/>
            <person name="Probst A.J."/>
            <person name="Thomas B.C."/>
            <person name="Singh A."/>
            <person name="Wilkins M.J."/>
            <person name="Karaoz U."/>
            <person name="Brodie E.L."/>
            <person name="Williams K.H."/>
            <person name="Hubbard S.S."/>
            <person name="Banfield J.F."/>
        </authorList>
    </citation>
    <scope>NUCLEOTIDE SEQUENCE [LARGE SCALE GENOMIC DNA]</scope>
</reference>
<dbReference type="PANTHER" id="PTHR12697">
    <property type="entry name" value="PBS LYASE HEAT-LIKE PROTEIN"/>
    <property type="match status" value="1"/>
</dbReference>
<dbReference type="InterPro" id="IPR004155">
    <property type="entry name" value="PBS_lyase_HEAT"/>
</dbReference>
<gene>
    <name evidence="2" type="ORF">A2Y75_03495</name>
</gene>
<dbReference type="Gene3D" id="1.25.10.10">
    <property type="entry name" value="Leucine-rich Repeat Variant"/>
    <property type="match status" value="2"/>
</dbReference>
<dbReference type="GO" id="GO:0016491">
    <property type="term" value="F:oxidoreductase activity"/>
    <property type="evidence" value="ECO:0007669"/>
    <property type="project" value="TreeGrafter"/>
</dbReference>
<protein>
    <recommendedName>
        <fullName evidence="4">HEAT repeat domain-containing protein</fullName>
    </recommendedName>
</protein>
<accession>A0A1F2WHE8</accession>
<evidence type="ECO:0000256" key="1">
    <source>
        <dbReference type="SAM" id="Phobius"/>
    </source>
</evidence>
<dbReference type="Proteomes" id="UP000177876">
    <property type="component" value="Unassembled WGS sequence"/>
</dbReference>
<evidence type="ECO:0000313" key="3">
    <source>
        <dbReference type="Proteomes" id="UP000177876"/>
    </source>
</evidence>
<organism evidence="2 3">
    <name type="scientific">Candidatus Solincola sediminis</name>
    <dbReference type="NCBI Taxonomy" id="1797199"/>
    <lineage>
        <taxon>Bacteria</taxon>
        <taxon>Bacillati</taxon>
        <taxon>Actinomycetota</taxon>
        <taxon>Candidatus Geothermincolia</taxon>
        <taxon>Candidatus Geothermincolales</taxon>
        <taxon>Candidatus Geothermincolaceae</taxon>
        <taxon>Candidatus Solincola</taxon>
    </lineage>
</organism>
<dbReference type="PANTHER" id="PTHR12697:SF5">
    <property type="entry name" value="DEOXYHYPUSINE HYDROXYLASE"/>
    <property type="match status" value="1"/>
</dbReference>